<name>A0A0K0DL14_ANGCA</name>
<evidence type="ECO:0000256" key="1">
    <source>
        <dbReference type="ARBA" id="ARBA00004240"/>
    </source>
</evidence>
<keyword evidence="5" id="KW-0931">ER-Golgi transport</keyword>
<dbReference type="Proteomes" id="UP000035642">
    <property type="component" value="Unassembled WGS sequence"/>
</dbReference>
<reference evidence="9" key="2">
    <citation type="submission" date="2017-02" db="UniProtKB">
        <authorList>
            <consortium name="WormBaseParasite"/>
        </authorList>
    </citation>
    <scope>IDENTIFICATION</scope>
</reference>
<evidence type="ECO:0000256" key="2">
    <source>
        <dbReference type="ARBA" id="ARBA00005927"/>
    </source>
</evidence>
<organism evidence="8 9">
    <name type="scientific">Angiostrongylus cantonensis</name>
    <name type="common">Rat lungworm</name>
    <dbReference type="NCBI Taxonomy" id="6313"/>
    <lineage>
        <taxon>Eukaryota</taxon>
        <taxon>Metazoa</taxon>
        <taxon>Ecdysozoa</taxon>
        <taxon>Nematoda</taxon>
        <taxon>Chromadorea</taxon>
        <taxon>Rhabditida</taxon>
        <taxon>Rhabditina</taxon>
        <taxon>Rhabditomorpha</taxon>
        <taxon>Strongyloidea</taxon>
        <taxon>Metastrongylidae</taxon>
        <taxon>Angiostrongylus</taxon>
    </lineage>
</organism>
<evidence type="ECO:0000256" key="4">
    <source>
        <dbReference type="ARBA" id="ARBA00022824"/>
    </source>
</evidence>
<evidence type="ECO:0000256" key="3">
    <source>
        <dbReference type="ARBA" id="ARBA00022448"/>
    </source>
</evidence>
<dbReference type="AlphaFoldDB" id="A0A0K0DL14"/>
<dbReference type="GO" id="GO:0007030">
    <property type="term" value="P:Golgi organization"/>
    <property type="evidence" value="ECO:0007669"/>
    <property type="project" value="TreeGrafter"/>
</dbReference>
<reference evidence="8" key="1">
    <citation type="submission" date="2012-09" db="EMBL/GenBank/DDBJ databases">
        <authorList>
            <person name="Martin A.A."/>
        </authorList>
    </citation>
    <scope>NUCLEOTIDE SEQUENCE</scope>
</reference>
<dbReference type="Gene3D" id="1.25.40.1030">
    <property type="match status" value="1"/>
</dbReference>
<dbReference type="GO" id="GO:0070971">
    <property type="term" value="C:endoplasmic reticulum exit site"/>
    <property type="evidence" value="ECO:0007669"/>
    <property type="project" value="TreeGrafter"/>
</dbReference>
<dbReference type="GO" id="GO:0012507">
    <property type="term" value="C:ER to Golgi transport vesicle membrane"/>
    <property type="evidence" value="ECO:0007669"/>
    <property type="project" value="TreeGrafter"/>
</dbReference>
<protein>
    <submittedName>
        <fullName evidence="9">Sec16_C domain-containing protein</fullName>
    </submittedName>
</protein>
<proteinExistence type="inferred from homology"/>
<feature type="region of interest" description="Disordered" evidence="6">
    <location>
        <begin position="48"/>
        <end position="77"/>
    </location>
</feature>
<dbReference type="Pfam" id="PF12931">
    <property type="entry name" value="TPR_Sec16"/>
    <property type="match status" value="1"/>
</dbReference>
<sequence length="347" mass="38002">MVTVIPDSSVSVVQIDDVKAVVTDPHTRVTGPDLARLLVETGTISSGTVSSAQQNLSHRERSASPADSASTDNGPAKNNVVVDARAYEQFTELLLGGHITEAIDSALKNGLYADAIVLARRLLAHDTTKLAEIEERFIATRPQCNPVVTLFSVSSKKLVPILMNPTGDDSGNWRTHAAIILANLTSSEAMETVYDLGKALAKRDYNCAADFCFLAVAVLAGVNPFKPASSLPVECESRQNITLIHACIPEHDLESLQCCYGFSLADFHATEIFDYAIRLSNDSAYSPLRECIEYQQKRLQYAHLIADFGGFATDAFRYCVEVAREIWNYYHLLPNDVLNDLCDLADK</sequence>
<dbReference type="GO" id="GO:0016192">
    <property type="term" value="P:vesicle-mediated transport"/>
    <property type="evidence" value="ECO:0007669"/>
    <property type="project" value="UniProtKB-KW"/>
</dbReference>
<dbReference type="PANTHER" id="PTHR13402:SF6">
    <property type="entry name" value="SECRETORY 16, ISOFORM I"/>
    <property type="match status" value="1"/>
</dbReference>
<evidence type="ECO:0000313" key="9">
    <source>
        <dbReference type="WBParaSite" id="ACAC_0001224701-mRNA-1"/>
    </source>
</evidence>
<evidence type="ECO:0000256" key="5">
    <source>
        <dbReference type="ARBA" id="ARBA00022892"/>
    </source>
</evidence>
<keyword evidence="8" id="KW-1185">Reference proteome</keyword>
<dbReference type="GO" id="GO:0070973">
    <property type="term" value="P:protein localization to endoplasmic reticulum exit site"/>
    <property type="evidence" value="ECO:0007669"/>
    <property type="project" value="TreeGrafter"/>
</dbReference>
<evidence type="ECO:0000313" key="8">
    <source>
        <dbReference type="Proteomes" id="UP000035642"/>
    </source>
</evidence>
<comment type="similarity">
    <text evidence="2">Belongs to the SEC16 family.</text>
</comment>
<evidence type="ECO:0000256" key="6">
    <source>
        <dbReference type="SAM" id="MobiDB-lite"/>
    </source>
</evidence>
<dbReference type="STRING" id="6313.A0A0K0DL14"/>
<keyword evidence="3" id="KW-0813">Transport</keyword>
<dbReference type="WBParaSite" id="ACAC_0001224701-mRNA-1">
    <property type="protein sequence ID" value="ACAC_0001224701-mRNA-1"/>
    <property type="gene ID" value="ACAC_0001224701"/>
</dbReference>
<evidence type="ECO:0000259" key="7">
    <source>
        <dbReference type="Pfam" id="PF12931"/>
    </source>
</evidence>
<dbReference type="PANTHER" id="PTHR13402">
    <property type="entry name" value="RGPR-RELATED"/>
    <property type="match status" value="1"/>
</dbReference>
<feature type="domain" description="Sec16 Sec23-binding" evidence="7">
    <location>
        <begin position="92"/>
        <end position="323"/>
    </location>
</feature>
<accession>A0A0K0DL14</accession>
<dbReference type="InterPro" id="IPR024298">
    <property type="entry name" value="Sec16_Sec23-bd"/>
</dbReference>
<comment type="subcellular location">
    <subcellularLocation>
        <location evidence="1">Endoplasmic reticulum</location>
    </subcellularLocation>
</comment>
<keyword evidence="4" id="KW-0256">Endoplasmic reticulum</keyword>